<dbReference type="OrthoDB" id="3400076at2"/>
<dbReference type="Proteomes" id="UP000204221">
    <property type="component" value="Chromosome"/>
</dbReference>
<dbReference type="AlphaFoldDB" id="A0A221W5V7"/>
<dbReference type="Gene3D" id="3.40.630.30">
    <property type="match status" value="1"/>
</dbReference>
<dbReference type="SUPFAM" id="SSF55729">
    <property type="entry name" value="Acyl-CoA N-acyltransferases (Nat)"/>
    <property type="match status" value="1"/>
</dbReference>
<dbReference type="EMBL" id="CP022521">
    <property type="protein sequence ID" value="ASO21091.1"/>
    <property type="molecule type" value="Genomic_DNA"/>
</dbReference>
<accession>A0A221W5V7</accession>
<keyword evidence="2" id="KW-1185">Reference proteome</keyword>
<dbReference type="RefSeq" id="WP_093942317.1">
    <property type="nucleotide sequence ID" value="NZ_CP022521.1"/>
</dbReference>
<gene>
    <name evidence="1" type="ORF">AHOG_17330</name>
</gene>
<dbReference type="InterPro" id="IPR016181">
    <property type="entry name" value="Acyl_CoA_acyltransferase"/>
</dbReference>
<organism evidence="1 2">
    <name type="scientific">Actinoalloteichus hoggarensis</name>
    <dbReference type="NCBI Taxonomy" id="1470176"/>
    <lineage>
        <taxon>Bacteria</taxon>
        <taxon>Bacillati</taxon>
        <taxon>Actinomycetota</taxon>
        <taxon>Actinomycetes</taxon>
        <taxon>Pseudonocardiales</taxon>
        <taxon>Pseudonocardiaceae</taxon>
        <taxon>Actinoalloteichus</taxon>
    </lineage>
</organism>
<evidence type="ECO:0000313" key="2">
    <source>
        <dbReference type="Proteomes" id="UP000204221"/>
    </source>
</evidence>
<protein>
    <submittedName>
        <fullName evidence="1">Uncharacterized protein</fullName>
    </submittedName>
</protein>
<name>A0A221W5V7_9PSEU</name>
<proteinExistence type="predicted"/>
<reference evidence="1 2" key="1">
    <citation type="submission" date="2017-07" db="EMBL/GenBank/DDBJ databases">
        <title>Complete genome sequence of Actinoalloteichus hoggarensis DSM 45943, type strain of Actinoalloteichus hoggarensis.</title>
        <authorList>
            <person name="Ruckert C."/>
            <person name="Nouioui I."/>
            <person name="Willmese J."/>
            <person name="van Wezel G."/>
            <person name="Klenk H.-P."/>
            <person name="Kalinowski J."/>
            <person name="Zotchev S.B."/>
        </authorList>
    </citation>
    <scope>NUCLEOTIDE SEQUENCE [LARGE SCALE GENOMIC DNA]</scope>
    <source>
        <strain evidence="1 2">DSM 45943</strain>
    </source>
</reference>
<sequence length="343" mass="38556">MTDSPSHFIRENSGITELRERAGTAYLGVKEGLTYIAPFVEDQFLVRQSGERTEPIGEFPDLADRWSSIDADVAVLVAPTDVVNKLAEPGDIRAVSRIHQVVDTSRGAQDVLSRLSRREVRRRRQAEKDGFGYDVSHQDEHFFEFYRNMHVPTMHNRYGGNARSVAEEKAFRTLFREGVLFRVHKSGEWVSGSVSQIDRRSRTLNARLIGVKAGDDRYRSAGAQNYVYHAILDWAAEADDIDIVDFQGCEPFLTKGTLQYKKRFGTTAIIPANIFGDLRMLIRLKSLTPSVRRFLVNNPVLAEGPDGSLVAKYFHDKANDLRSDIPHSSPGITGTSITDLDEL</sequence>
<evidence type="ECO:0000313" key="1">
    <source>
        <dbReference type="EMBL" id="ASO21091.1"/>
    </source>
</evidence>
<dbReference type="KEGG" id="ahg:AHOG_17330"/>